<dbReference type="InterPro" id="IPR029025">
    <property type="entry name" value="T3SS_substrate_exporter_C"/>
</dbReference>
<dbReference type="InterPro" id="IPR006135">
    <property type="entry name" value="T3SS_substrate_exporter"/>
</dbReference>
<dbReference type="PANTHER" id="PTHR30531:SF12">
    <property type="entry name" value="FLAGELLAR BIOSYNTHETIC PROTEIN FLHB"/>
    <property type="match status" value="1"/>
</dbReference>
<sequence>MSDDRPTRRQKAVALSYERGLDTAPRVVARGQGELAERIVALALAHGVKLREDADLVEILETIDLDETIPLEAFAAVAEILAHVYMANNRMREARAMQPGPDQPLGGFPR</sequence>
<comment type="caution">
    <text evidence="2">The sequence shown here is derived from an EMBL/GenBank/DDBJ whole genome shotgun (WGS) entry which is preliminary data.</text>
</comment>
<evidence type="ECO:0008006" key="4">
    <source>
        <dbReference type="Google" id="ProtNLM"/>
    </source>
</evidence>
<evidence type="ECO:0000313" key="3">
    <source>
        <dbReference type="Proteomes" id="UP000245461"/>
    </source>
</evidence>
<evidence type="ECO:0000256" key="1">
    <source>
        <dbReference type="ARBA" id="ARBA00010690"/>
    </source>
</evidence>
<proteinExistence type="inferred from homology"/>
<reference evidence="2 3" key="1">
    <citation type="submission" date="2018-05" db="EMBL/GenBank/DDBJ databases">
        <title>Zavarzinia sp. HR-AS.</title>
        <authorList>
            <person name="Lee Y."/>
            <person name="Jeon C.O."/>
        </authorList>
    </citation>
    <scope>NUCLEOTIDE SEQUENCE [LARGE SCALE GENOMIC DNA]</scope>
    <source>
        <strain evidence="2 3">HR-AS</strain>
    </source>
</reference>
<accession>A0A317DXB6</accession>
<evidence type="ECO:0000313" key="2">
    <source>
        <dbReference type="EMBL" id="PWR18570.1"/>
    </source>
</evidence>
<organism evidence="2 3">
    <name type="scientific">Zavarzinia aquatilis</name>
    <dbReference type="NCBI Taxonomy" id="2211142"/>
    <lineage>
        <taxon>Bacteria</taxon>
        <taxon>Pseudomonadati</taxon>
        <taxon>Pseudomonadota</taxon>
        <taxon>Alphaproteobacteria</taxon>
        <taxon>Rhodospirillales</taxon>
        <taxon>Zavarziniaceae</taxon>
        <taxon>Zavarzinia</taxon>
    </lineage>
</organism>
<dbReference type="PANTHER" id="PTHR30531">
    <property type="entry name" value="FLAGELLAR BIOSYNTHETIC PROTEIN FLHB"/>
    <property type="match status" value="1"/>
</dbReference>
<dbReference type="SUPFAM" id="SSF160544">
    <property type="entry name" value="EscU C-terminal domain-like"/>
    <property type="match status" value="1"/>
</dbReference>
<dbReference type="Gene3D" id="3.40.1690.10">
    <property type="entry name" value="secretion proteins EscU"/>
    <property type="match status" value="1"/>
</dbReference>
<dbReference type="OrthoDB" id="5244399at2"/>
<dbReference type="Proteomes" id="UP000245461">
    <property type="component" value="Unassembled WGS sequence"/>
</dbReference>
<dbReference type="Pfam" id="PF01312">
    <property type="entry name" value="Bac_export_2"/>
    <property type="match status" value="1"/>
</dbReference>
<dbReference type="GO" id="GO:0009306">
    <property type="term" value="P:protein secretion"/>
    <property type="evidence" value="ECO:0007669"/>
    <property type="project" value="InterPro"/>
</dbReference>
<name>A0A317DXB6_9PROT</name>
<protein>
    <recommendedName>
        <fullName evidence="4">Flagellar protein FhlB</fullName>
    </recommendedName>
</protein>
<dbReference type="EMBL" id="QGLE01000013">
    <property type="protein sequence ID" value="PWR18570.1"/>
    <property type="molecule type" value="Genomic_DNA"/>
</dbReference>
<dbReference type="GO" id="GO:0005886">
    <property type="term" value="C:plasma membrane"/>
    <property type="evidence" value="ECO:0007669"/>
    <property type="project" value="TreeGrafter"/>
</dbReference>
<dbReference type="AlphaFoldDB" id="A0A317DXB6"/>
<dbReference type="RefSeq" id="WP_109907616.1">
    <property type="nucleotide sequence ID" value="NZ_QGLE01000013.1"/>
</dbReference>
<gene>
    <name evidence="2" type="ORF">DKG74_18245</name>
</gene>
<comment type="similarity">
    <text evidence="1">Belongs to the type III secretion exporter family.</text>
</comment>
<keyword evidence="3" id="KW-1185">Reference proteome</keyword>